<keyword evidence="2" id="KW-0560">Oxidoreductase</keyword>
<gene>
    <name evidence="2" type="primary">ALDH1A1_1</name>
    <name evidence="2" type="ORF">OS493_028078</name>
</gene>
<dbReference type="GO" id="GO:0004029">
    <property type="term" value="F:aldehyde dehydrogenase (NAD+) activity"/>
    <property type="evidence" value="ECO:0007669"/>
    <property type="project" value="UniProtKB-EC"/>
</dbReference>
<dbReference type="SUPFAM" id="SSF53720">
    <property type="entry name" value="ALDH-like"/>
    <property type="match status" value="1"/>
</dbReference>
<reference evidence="2" key="1">
    <citation type="submission" date="2023-01" db="EMBL/GenBank/DDBJ databases">
        <title>Genome assembly of the deep-sea coral Lophelia pertusa.</title>
        <authorList>
            <person name="Herrera S."/>
            <person name="Cordes E."/>
        </authorList>
    </citation>
    <scope>NUCLEOTIDE SEQUENCE</scope>
    <source>
        <strain evidence="2">USNM1676648</strain>
        <tissue evidence="2">Polyp</tissue>
    </source>
</reference>
<dbReference type="AlphaFoldDB" id="A0A9W9ZKP3"/>
<dbReference type="EMBL" id="MU825899">
    <property type="protein sequence ID" value="KAJ7383402.1"/>
    <property type="molecule type" value="Genomic_DNA"/>
</dbReference>
<dbReference type="InterPro" id="IPR016161">
    <property type="entry name" value="Ald_DH/histidinol_DH"/>
</dbReference>
<accession>A0A9W9ZKP3</accession>
<comment type="caution">
    <text evidence="2">The sequence shown here is derived from an EMBL/GenBank/DDBJ whole genome shotgun (WGS) entry which is preliminary data.</text>
</comment>
<dbReference type="PANTHER" id="PTHR11699">
    <property type="entry name" value="ALDEHYDE DEHYDROGENASE-RELATED"/>
    <property type="match status" value="1"/>
</dbReference>
<sequence>MNELIGRANNTIYGLAAAVFTKDIDKMNTIASSIRAGTVWVNCYDAITSQAPFGGFKMSGTGREMGEYGLQQYSEIKSITIKLPQKNS</sequence>
<dbReference type="InterPro" id="IPR015590">
    <property type="entry name" value="Aldehyde_DH_dom"/>
</dbReference>
<protein>
    <submittedName>
        <fullName evidence="2">Retinal dehydrogenase 1</fullName>
        <ecNumber evidence="2">1.2.1.3</ecNumber>
    </submittedName>
</protein>
<evidence type="ECO:0000259" key="1">
    <source>
        <dbReference type="Pfam" id="PF00171"/>
    </source>
</evidence>
<evidence type="ECO:0000313" key="3">
    <source>
        <dbReference type="Proteomes" id="UP001163046"/>
    </source>
</evidence>
<keyword evidence="3" id="KW-1185">Reference proteome</keyword>
<dbReference type="InterPro" id="IPR016162">
    <property type="entry name" value="Ald_DH_N"/>
</dbReference>
<feature type="domain" description="Aldehyde dehydrogenase" evidence="1">
    <location>
        <begin position="2"/>
        <end position="79"/>
    </location>
</feature>
<evidence type="ECO:0000313" key="2">
    <source>
        <dbReference type="EMBL" id="KAJ7383402.1"/>
    </source>
</evidence>
<dbReference type="Pfam" id="PF00171">
    <property type="entry name" value="Aldedh"/>
    <property type="match status" value="1"/>
</dbReference>
<dbReference type="Proteomes" id="UP001163046">
    <property type="component" value="Unassembled WGS sequence"/>
</dbReference>
<dbReference type="OrthoDB" id="310895at2759"/>
<name>A0A9W9ZKP3_9CNID</name>
<dbReference type="Gene3D" id="3.40.309.10">
    <property type="entry name" value="Aldehyde Dehydrogenase, Chain A, domain 2"/>
    <property type="match status" value="1"/>
</dbReference>
<organism evidence="2 3">
    <name type="scientific">Desmophyllum pertusum</name>
    <dbReference type="NCBI Taxonomy" id="174260"/>
    <lineage>
        <taxon>Eukaryota</taxon>
        <taxon>Metazoa</taxon>
        <taxon>Cnidaria</taxon>
        <taxon>Anthozoa</taxon>
        <taxon>Hexacorallia</taxon>
        <taxon>Scleractinia</taxon>
        <taxon>Caryophylliina</taxon>
        <taxon>Caryophylliidae</taxon>
        <taxon>Desmophyllum</taxon>
    </lineage>
</organism>
<dbReference type="InterPro" id="IPR016163">
    <property type="entry name" value="Ald_DH_C"/>
</dbReference>
<proteinExistence type="predicted"/>
<dbReference type="Gene3D" id="3.40.605.10">
    <property type="entry name" value="Aldehyde Dehydrogenase, Chain A, domain 1"/>
    <property type="match status" value="1"/>
</dbReference>
<dbReference type="EC" id="1.2.1.3" evidence="2"/>